<dbReference type="AlphaFoldDB" id="A0A0J6XYL1"/>
<name>A0A0J6XYL1_COCIT</name>
<protein>
    <submittedName>
        <fullName evidence="2">Uncharacterized protein</fullName>
    </submittedName>
</protein>
<evidence type="ECO:0000313" key="3">
    <source>
        <dbReference type="Proteomes" id="UP000054565"/>
    </source>
</evidence>
<reference evidence="3" key="1">
    <citation type="journal article" date="2010" name="Genome Res.">
        <title>Population genomic sequencing of Coccidioides fungi reveals recent hybridization and transposon control.</title>
        <authorList>
            <person name="Neafsey D.E."/>
            <person name="Barker B.M."/>
            <person name="Sharpton T.J."/>
            <person name="Stajich J.E."/>
            <person name="Park D.J."/>
            <person name="Whiston E."/>
            <person name="Hung C.-Y."/>
            <person name="McMahan C."/>
            <person name="White J."/>
            <person name="Sykes S."/>
            <person name="Heiman D."/>
            <person name="Young S."/>
            <person name="Zeng Q."/>
            <person name="Abouelleil A."/>
            <person name="Aftuck L."/>
            <person name="Bessette D."/>
            <person name="Brown A."/>
            <person name="FitzGerald M."/>
            <person name="Lui A."/>
            <person name="Macdonald J.P."/>
            <person name="Priest M."/>
            <person name="Orbach M.J."/>
            <person name="Galgiani J.N."/>
            <person name="Kirkland T.N."/>
            <person name="Cole G.T."/>
            <person name="Birren B.W."/>
            <person name="Henn M.R."/>
            <person name="Taylor J.W."/>
            <person name="Rounsley S.D."/>
        </authorList>
    </citation>
    <scope>NUCLEOTIDE SEQUENCE [LARGE SCALE GENOMIC DNA]</scope>
    <source>
        <strain evidence="3">RMSCC 2394</strain>
    </source>
</reference>
<dbReference type="EMBL" id="DS028093">
    <property type="protein sequence ID" value="KMP01371.1"/>
    <property type="molecule type" value="Genomic_DNA"/>
</dbReference>
<sequence length="197" mass="21510">MAASSEQAGIQMPRGKGLEVSKHGDLGRPCSAKFCPPRGHAASVATTTAAKERWSIRCPLDSHWPSVVPGDRPLEGTTFDSGRGWQPPVCVLPPPKKPGDWDDHPAHGWFVPRRYHVAGKMMVEIRCGDFRAGKGEPAAALFPPNWHSNNLTGRNSPLVLVSQNLVGWFTPYISCIYQWAHVSVVIASQDLSLREGP</sequence>
<feature type="region of interest" description="Disordered" evidence="1">
    <location>
        <begin position="1"/>
        <end position="24"/>
    </location>
</feature>
<organism evidence="2 3">
    <name type="scientific">Coccidioides immitis RMSCC 2394</name>
    <dbReference type="NCBI Taxonomy" id="404692"/>
    <lineage>
        <taxon>Eukaryota</taxon>
        <taxon>Fungi</taxon>
        <taxon>Dikarya</taxon>
        <taxon>Ascomycota</taxon>
        <taxon>Pezizomycotina</taxon>
        <taxon>Eurotiomycetes</taxon>
        <taxon>Eurotiomycetidae</taxon>
        <taxon>Onygenales</taxon>
        <taxon>Onygenaceae</taxon>
        <taxon>Coccidioides</taxon>
    </lineage>
</organism>
<gene>
    <name evidence="2" type="ORF">CIRG_01511</name>
</gene>
<evidence type="ECO:0000256" key="1">
    <source>
        <dbReference type="SAM" id="MobiDB-lite"/>
    </source>
</evidence>
<dbReference type="Proteomes" id="UP000054565">
    <property type="component" value="Unassembled WGS sequence"/>
</dbReference>
<proteinExistence type="predicted"/>
<evidence type="ECO:0000313" key="2">
    <source>
        <dbReference type="EMBL" id="KMP01371.1"/>
    </source>
</evidence>
<accession>A0A0J6XYL1</accession>